<gene>
    <name evidence="3" type="ORF">HG543_21525</name>
</gene>
<dbReference type="NCBIfam" id="TIGR03382">
    <property type="entry name" value="GC_trans_RRR"/>
    <property type="match status" value="1"/>
</dbReference>
<keyword evidence="2" id="KW-0732">Signal</keyword>
<organism evidence="3 4">
    <name type="scientific">Pyxidicoccus fallax</name>
    <dbReference type="NCBI Taxonomy" id="394095"/>
    <lineage>
        <taxon>Bacteria</taxon>
        <taxon>Pseudomonadati</taxon>
        <taxon>Myxococcota</taxon>
        <taxon>Myxococcia</taxon>
        <taxon>Myxococcales</taxon>
        <taxon>Cystobacterineae</taxon>
        <taxon>Myxococcaceae</taxon>
        <taxon>Pyxidicoccus</taxon>
    </lineage>
</organism>
<evidence type="ECO:0000313" key="3">
    <source>
        <dbReference type="EMBL" id="NMO17422.1"/>
    </source>
</evidence>
<keyword evidence="4" id="KW-1185">Reference proteome</keyword>
<feature type="chain" id="PRO_5032826445" description="Lipoprotein" evidence="2">
    <location>
        <begin position="24"/>
        <end position="210"/>
    </location>
</feature>
<protein>
    <recommendedName>
        <fullName evidence="5">Lipoprotein</fullName>
    </recommendedName>
</protein>
<evidence type="ECO:0008006" key="5">
    <source>
        <dbReference type="Google" id="ProtNLM"/>
    </source>
</evidence>
<sequence>MRLSFPIAGLFAVSLSLSTPAFATASGITGQSGKEGAACGLCHQGGTAPTVVIEGPASLAPGATGQYSLIIRGGPAKTGGTDIAVDSAEATLQAGAGLKKLGSELTHSTPKAFEANEVRFDFSLVAPSTDVTLTLFGSGNSTNGDLSAEGDRAVATKLTVKVGNGTPAPTPGGGGEGGDDEGGCAAAGSAPLWGLMMASASLALRRRRRS</sequence>
<proteinExistence type="predicted"/>
<dbReference type="EMBL" id="JABBJJ010000098">
    <property type="protein sequence ID" value="NMO17422.1"/>
    <property type="molecule type" value="Genomic_DNA"/>
</dbReference>
<evidence type="ECO:0000256" key="1">
    <source>
        <dbReference type="SAM" id="MobiDB-lite"/>
    </source>
</evidence>
<feature type="signal peptide" evidence="2">
    <location>
        <begin position="1"/>
        <end position="23"/>
    </location>
</feature>
<name>A0A848LI75_9BACT</name>
<evidence type="ECO:0000313" key="4">
    <source>
        <dbReference type="Proteomes" id="UP000518300"/>
    </source>
</evidence>
<reference evidence="3 4" key="1">
    <citation type="submission" date="2020-04" db="EMBL/GenBank/DDBJ databases">
        <title>Draft genome of Pyxidicoccus fallax type strain.</title>
        <authorList>
            <person name="Whitworth D.E."/>
        </authorList>
    </citation>
    <scope>NUCLEOTIDE SEQUENCE [LARGE SCALE GENOMIC DNA]</scope>
    <source>
        <strain evidence="3 4">DSM 14698</strain>
    </source>
</reference>
<evidence type="ECO:0000256" key="2">
    <source>
        <dbReference type="SAM" id="SignalP"/>
    </source>
</evidence>
<feature type="region of interest" description="Disordered" evidence="1">
    <location>
        <begin position="162"/>
        <end position="185"/>
    </location>
</feature>
<dbReference type="RefSeq" id="WP_169346703.1">
    <property type="nucleotide sequence ID" value="NZ_JABBJJ010000098.1"/>
</dbReference>
<dbReference type="InterPro" id="IPR017756">
    <property type="entry name" value="TM_Gly-Cys-Arg_CS"/>
</dbReference>
<accession>A0A848LI75</accession>
<comment type="caution">
    <text evidence="3">The sequence shown here is derived from an EMBL/GenBank/DDBJ whole genome shotgun (WGS) entry which is preliminary data.</text>
</comment>
<dbReference type="Proteomes" id="UP000518300">
    <property type="component" value="Unassembled WGS sequence"/>
</dbReference>
<dbReference type="NCBIfam" id="NF041894">
    <property type="entry name" value="MXAN_6652_fam"/>
    <property type="match status" value="1"/>
</dbReference>
<dbReference type="NCBIfam" id="NF041895">
    <property type="entry name" value="choice_anch_V"/>
    <property type="match status" value="1"/>
</dbReference>
<dbReference type="AlphaFoldDB" id="A0A848LI75"/>